<proteinExistence type="predicted"/>
<dbReference type="Proteomes" id="UP001642483">
    <property type="component" value="Unassembled WGS sequence"/>
</dbReference>
<protein>
    <submittedName>
        <fullName evidence="1">Uncharacterized protein</fullName>
    </submittedName>
</protein>
<accession>A0ABP0FBE8</accession>
<keyword evidence="2" id="KW-1185">Reference proteome</keyword>
<gene>
    <name evidence="1" type="ORF">CVLEPA_LOCUS6391</name>
</gene>
<comment type="caution">
    <text evidence="1">The sequence shown here is derived from an EMBL/GenBank/DDBJ whole genome shotgun (WGS) entry which is preliminary data.</text>
</comment>
<reference evidence="1 2" key="1">
    <citation type="submission" date="2024-02" db="EMBL/GenBank/DDBJ databases">
        <authorList>
            <person name="Daric V."/>
            <person name="Darras S."/>
        </authorList>
    </citation>
    <scope>NUCLEOTIDE SEQUENCE [LARGE SCALE GENOMIC DNA]</scope>
</reference>
<organism evidence="1 2">
    <name type="scientific">Clavelina lepadiformis</name>
    <name type="common">Light-bulb sea squirt</name>
    <name type="synonym">Ascidia lepadiformis</name>
    <dbReference type="NCBI Taxonomy" id="159417"/>
    <lineage>
        <taxon>Eukaryota</taxon>
        <taxon>Metazoa</taxon>
        <taxon>Chordata</taxon>
        <taxon>Tunicata</taxon>
        <taxon>Ascidiacea</taxon>
        <taxon>Aplousobranchia</taxon>
        <taxon>Clavelinidae</taxon>
        <taxon>Clavelina</taxon>
    </lineage>
</organism>
<name>A0ABP0FBE8_CLALP</name>
<evidence type="ECO:0000313" key="1">
    <source>
        <dbReference type="EMBL" id="CAK8676985.1"/>
    </source>
</evidence>
<sequence length="113" mass="13581">MVQNGSPLLRQPDRYQQLPKLRWEFTKLGYQNDLIEEQIEKAKKKPRPKLLEYGHQEHMRDPYKDQTRSQDYFLIARLQGRPIPAGWIGNALPVAKWETWIFRDTTRESSWVE</sequence>
<evidence type="ECO:0000313" key="2">
    <source>
        <dbReference type="Proteomes" id="UP001642483"/>
    </source>
</evidence>
<dbReference type="EMBL" id="CAWYQH010000035">
    <property type="protein sequence ID" value="CAK8676985.1"/>
    <property type="molecule type" value="Genomic_DNA"/>
</dbReference>